<evidence type="ECO:0000313" key="2">
    <source>
        <dbReference type="EMBL" id="WEB42173.1"/>
    </source>
</evidence>
<evidence type="ECO:0008006" key="4">
    <source>
        <dbReference type="Google" id="ProtNLM"/>
    </source>
</evidence>
<dbReference type="PROSITE" id="PS51257">
    <property type="entry name" value="PROKAR_LIPOPROTEIN"/>
    <property type="match status" value="1"/>
</dbReference>
<dbReference type="EMBL" id="CP095749">
    <property type="protein sequence ID" value="WEB42173.1"/>
    <property type="molecule type" value="Genomic_DNA"/>
</dbReference>
<proteinExistence type="predicted"/>
<organism evidence="2 3">
    <name type="scientific">Streptomyces yunnanensis</name>
    <dbReference type="NCBI Taxonomy" id="156453"/>
    <lineage>
        <taxon>Bacteria</taxon>
        <taxon>Bacillati</taxon>
        <taxon>Actinomycetota</taxon>
        <taxon>Actinomycetes</taxon>
        <taxon>Kitasatosporales</taxon>
        <taxon>Streptomycetaceae</taxon>
        <taxon>Streptomyces</taxon>
    </lineage>
</organism>
<evidence type="ECO:0000256" key="1">
    <source>
        <dbReference type="SAM" id="MobiDB-lite"/>
    </source>
</evidence>
<name>A0ABY8AB36_9ACTN</name>
<keyword evidence="3" id="KW-1185">Reference proteome</keyword>
<dbReference type="RefSeq" id="WP_275308876.1">
    <property type="nucleotide sequence ID" value="NZ_CP095749.1"/>
</dbReference>
<evidence type="ECO:0000313" key="3">
    <source>
        <dbReference type="Proteomes" id="UP001218629"/>
    </source>
</evidence>
<dbReference type="Proteomes" id="UP001218629">
    <property type="component" value="Chromosome"/>
</dbReference>
<feature type="region of interest" description="Disordered" evidence="1">
    <location>
        <begin position="434"/>
        <end position="463"/>
    </location>
</feature>
<protein>
    <recommendedName>
        <fullName evidence="4">Secreted protein</fullName>
    </recommendedName>
</protein>
<gene>
    <name evidence="2" type="ORF">MOV08_24910</name>
</gene>
<reference evidence="2 3" key="1">
    <citation type="submission" date="2022-03" db="EMBL/GenBank/DDBJ databases">
        <title>Streptomyces yunnanensis P86,complete genome.</title>
        <authorList>
            <person name="Chen S."/>
            <person name="Zhang Q."/>
        </authorList>
    </citation>
    <scope>NUCLEOTIDE SEQUENCE [LARGE SCALE GENOMIC DNA]</scope>
    <source>
        <strain evidence="2 3">P86</strain>
    </source>
</reference>
<accession>A0ABY8AB36</accession>
<sequence length="463" mass="49349">MTDSRASIRRRHATTAVAAALVMALGGAVTSCGTKDSERTDKPSQRAKLAFKDALHTHYLRVFDKSEREQIADSSEPFYANLEASGLSPDTGPVTARNVKVTVELSAAKAVRFDTAKGQQGCERSGDVITCTPKNIASGDSANLWLFSMAQRESAPEGPAGSMKITVTSANAPAIHHTTQLVIGAPELAARSEEGFSDVTPGSELKVRPAFGNRGHSGLDDALSVVLDVKGQATLRRQYSNCRYDKADAPTKAVCAFPGPLPAGAAYETDRPFTAAVAETGRQGLITYTVYPAPNTPADAQLPDSAPRGSGAPLGLRPVDGSLFTTYGRESAHGGVRFLTARTQDRQVNGFTLKGQVGQTNDISVMDVNGYFEGDTYLTLPEGVSLGWHPSGEGHETLYCGYVDQKNRKVLCPAPLTDPAILRFRIDKRVEGAQGTISVKPDPEHPDPDLTNNTAPITMEYVD</sequence>